<dbReference type="InParanoid" id="A0A286U836"/>
<organism evidence="1 2">
    <name type="scientific">Pyrrhoderma noxium</name>
    <dbReference type="NCBI Taxonomy" id="2282107"/>
    <lineage>
        <taxon>Eukaryota</taxon>
        <taxon>Fungi</taxon>
        <taxon>Dikarya</taxon>
        <taxon>Basidiomycota</taxon>
        <taxon>Agaricomycotina</taxon>
        <taxon>Agaricomycetes</taxon>
        <taxon>Hymenochaetales</taxon>
        <taxon>Hymenochaetaceae</taxon>
        <taxon>Pyrrhoderma</taxon>
    </lineage>
</organism>
<reference evidence="1 2" key="1">
    <citation type="journal article" date="2017" name="Mol. Ecol.">
        <title>Comparative and population genomic landscape of Phellinus noxius: A hypervariable fungus causing root rot in trees.</title>
        <authorList>
            <person name="Chung C.L."/>
            <person name="Lee T.J."/>
            <person name="Akiba M."/>
            <person name="Lee H.H."/>
            <person name="Kuo T.H."/>
            <person name="Liu D."/>
            <person name="Ke H.M."/>
            <person name="Yokoi T."/>
            <person name="Roa M.B."/>
            <person name="Lu M.J."/>
            <person name="Chang Y.Y."/>
            <person name="Ann P.J."/>
            <person name="Tsai J.N."/>
            <person name="Chen C.Y."/>
            <person name="Tzean S.S."/>
            <person name="Ota Y."/>
            <person name="Hattori T."/>
            <person name="Sahashi N."/>
            <person name="Liou R.F."/>
            <person name="Kikuchi T."/>
            <person name="Tsai I.J."/>
        </authorList>
    </citation>
    <scope>NUCLEOTIDE SEQUENCE [LARGE SCALE GENOMIC DNA]</scope>
    <source>
        <strain evidence="1 2">FFPRI411160</strain>
    </source>
</reference>
<dbReference type="Proteomes" id="UP000217199">
    <property type="component" value="Unassembled WGS sequence"/>
</dbReference>
<dbReference type="AlphaFoldDB" id="A0A286U836"/>
<gene>
    <name evidence="1" type="ORF">PNOK_0862100</name>
</gene>
<accession>A0A286U836</accession>
<sequence>MNLENYSYDPKRRLWIPFKTPKDTLIASLYLSEKVPTEILDQVLNVIKHSSFACIASKLHKDFDYYLDTSDLSFRSSKEIIESAYSSDRERDELNAYFPSLPSLNPDLFSYDLRSMLWVQFRTPKDAQFASLVYSEKIPPEIMDQLLNIIWHPSFDYIATSVNNKYHYIEDDDELTLVNLDEVVDTAIATDMKRLEFNARYPESMTAGIPNLVLYLVVEFIIQNMELLLLDIENVEVNLLENRATSIFESMMYVHPTWIPYVERGFHRRRIFSRERTCMCSSRKARPSRTKIPPSHSQMIRELAVLDKSSYATDLLPQIPNLKHFMLRDCDGRKKHLFLKQLKKNVSLENLTLIIALRPKIVIGLEEAISCLTGLKSCFIQFENTPSLDSLKDKPTYVPKGNPPQSLKSLVFTITTTKSDDGVDTYPPICHEVFKWYTHPRNGYSLESLAVSSHNLFLSKDFQYLSVLSTLEIHLLHELYMVDDINELQISKFLNLNIFPRAKNLRCLYIVPQMDSIEKYSLDLSPLTSLKTLEIELYLGPGRKLQKDDEEIHSIDSILLQCVNPLLKQELKKFRVSIKYYDPGEDKIFPYPSLETAKALTEGHRHWLWKFL</sequence>
<protein>
    <submittedName>
        <fullName evidence="1">Uncharacterized protein</fullName>
    </submittedName>
</protein>
<comment type="caution">
    <text evidence="1">The sequence shown here is derived from an EMBL/GenBank/DDBJ whole genome shotgun (WGS) entry which is preliminary data.</text>
</comment>
<evidence type="ECO:0000313" key="1">
    <source>
        <dbReference type="EMBL" id="PAV15763.1"/>
    </source>
</evidence>
<dbReference type="OrthoDB" id="3303704at2759"/>
<evidence type="ECO:0000313" key="2">
    <source>
        <dbReference type="Proteomes" id="UP000217199"/>
    </source>
</evidence>
<dbReference type="EMBL" id="NBII01000009">
    <property type="protein sequence ID" value="PAV15763.1"/>
    <property type="molecule type" value="Genomic_DNA"/>
</dbReference>
<name>A0A286U836_9AGAM</name>
<keyword evidence="2" id="KW-1185">Reference proteome</keyword>
<proteinExistence type="predicted"/>